<organism evidence="4 5">
    <name type="scientific">Cyclostephanos tholiformis</name>
    <dbReference type="NCBI Taxonomy" id="382380"/>
    <lineage>
        <taxon>Eukaryota</taxon>
        <taxon>Sar</taxon>
        <taxon>Stramenopiles</taxon>
        <taxon>Ochrophyta</taxon>
        <taxon>Bacillariophyta</taxon>
        <taxon>Coscinodiscophyceae</taxon>
        <taxon>Thalassiosirophycidae</taxon>
        <taxon>Stephanodiscales</taxon>
        <taxon>Stephanodiscaceae</taxon>
        <taxon>Cyclostephanos</taxon>
    </lineage>
</organism>
<dbReference type="Proteomes" id="UP001530377">
    <property type="component" value="Unassembled WGS sequence"/>
</dbReference>
<keyword evidence="5" id="KW-1185">Reference proteome</keyword>
<reference evidence="4 5" key="1">
    <citation type="submission" date="2024-10" db="EMBL/GenBank/DDBJ databases">
        <title>Updated reference genomes for cyclostephanoid diatoms.</title>
        <authorList>
            <person name="Roberts W.R."/>
            <person name="Alverson A.J."/>
        </authorList>
    </citation>
    <scope>NUCLEOTIDE SEQUENCE [LARGE SCALE GENOMIC DNA]</scope>
    <source>
        <strain evidence="4 5">AJA228-03</strain>
    </source>
</reference>
<feature type="transmembrane region" description="Helical" evidence="2">
    <location>
        <begin position="340"/>
        <end position="357"/>
    </location>
</feature>
<comment type="caution">
    <text evidence="4">The sequence shown here is derived from an EMBL/GenBank/DDBJ whole genome shotgun (WGS) entry which is preliminary data.</text>
</comment>
<evidence type="ECO:0000256" key="1">
    <source>
        <dbReference type="SAM" id="MobiDB-lite"/>
    </source>
</evidence>
<dbReference type="InterPro" id="IPR058581">
    <property type="entry name" value="TM_HPP"/>
</dbReference>
<sequence>MTMESMKDKRSKQVINPRLTPWQSTPHFPTHRRIIGNESEAEDLLSITLKDAGWHAFGIVFIEVWVISSDGQLISRPPSGHWMDPVFIQSAPNPGIAHEVNMRALDCAPGESLAGTLFAETSRAWMSKRKQINWRQIKSMMDDPFIEQGRDKRMEQLYSHLGIGIVATIPFRFQHRNGIVMFMSRTTVDVDKLKSEKNEKYLLGAADLIGASFAIQEARDECSRIKSAHRQSAVDKLKTTTRRDFTGKSKLSKAILIASQARINCQAPSLVPSKIILEDREEISEQPVGQSAISKSQMRLQQHSRVIAFVTMMTGQLKNSVSKWRGAGLKAPPRQDLGESLIAFLGIFCTMLALGHFDASISDDDLFTAGWYPSTLAIVFSLTAAPVGQPPQIVCSHIWNCLVGLVFRRTGFPIIVKQSMSTAFGVSGMAFLGIMHPPASSLALIFASQLDARSLLAILIGDMIVIAMGVVFLNMFEKKQYPTFWSGRGEKISWEYLTRRKQVDGAWCCGGKDMTIETGQGEPPGTHRMKDNKV</sequence>
<dbReference type="AlphaFoldDB" id="A0ABD3R9F7"/>
<dbReference type="PANTHER" id="PTHR33741">
    <property type="entry name" value="TRANSMEMBRANE PROTEIN DDB_G0269096-RELATED"/>
    <property type="match status" value="1"/>
</dbReference>
<keyword evidence="2" id="KW-1133">Transmembrane helix</keyword>
<feature type="transmembrane region" description="Helical" evidence="2">
    <location>
        <begin position="414"/>
        <end position="435"/>
    </location>
</feature>
<name>A0ABD3R9F7_9STRA</name>
<evidence type="ECO:0000259" key="3">
    <source>
        <dbReference type="Pfam" id="PF04982"/>
    </source>
</evidence>
<feature type="region of interest" description="Disordered" evidence="1">
    <location>
        <begin position="1"/>
        <end position="30"/>
    </location>
</feature>
<feature type="transmembrane region" description="Helical" evidence="2">
    <location>
        <begin position="369"/>
        <end position="388"/>
    </location>
</feature>
<dbReference type="InterPro" id="IPR007065">
    <property type="entry name" value="HPP"/>
</dbReference>
<protein>
    <recommendedName>
        <fullName evidence="3">HPP transmembrane region domain-containing protein</fullName>
    </recommendedName>
</protein>
<accession>A0ABD3R9F7</accession>
<dbReference type="PANTHER" id="PTHR33741:SF5">
    <property type="entry name" value="TRANSMEMBRANE PROTEIN DDB_G0269096-RELATED"/>
    <property type="match status" value="1"/>
</dbReference>
<evidence type="ECO:0000256" key="2">
    <source>
        <dbReference type="SAM" id="Phobius"/>
    </source>
</evidence>
<evidence type="ECO:0000313" key="5">
    <source>
        <dbReference type="Proteomes" id="UP001530377"/>
    </source>
</evidence>
<keyword evidence="2" id="KW-0472">Membrane</keyword>
<feature type="domain" description="HPP transmembrane region" evidence="3">
    <location>
        <begin position="333"/>
        <end position="482"/>
    </location>
</feature>
<proteinExistence type="predicted"/>
<gene>
    <name evidence="4" type="ORF">ACHAXA_004372</name>
</gene>
<dbReference type="Pfam" id="PF04982">
    <property type="entry name" value="TM_HPP"/>
    <property type="match status" value="1"/>
</dbReference>
<feature type="transmembrane region" description="Helical" evidence="2">
    <location>
        <begin position="455"/>
        <end position="476"/>
    </location>
</feature>
<dbReference type="EMBL" id="JALLPB020000414">
    <property type="protein sequence ID" value="KAL3809369.1"/>
    <property type="molecule type" value="Genomic_DNA"/>
</dbReference>
<keyword evidence="2" id="KW-0812">Transmembrane</keyword>
<evidence type="ECO:0000313" key="4">
    <source>
        <dbReference type="EMBL" id="KAL3809369.1"/>
    </source>
</evidence>